<dbReference type="EMBL" id="VWGP01000022">
    <property type="protein sequence ID" value="KAA4529164.1"/>
    <property type="molecule type" value="Genomic_DNA"/>
</dbReference>
<dbReference type="PANTHER" id="PTHR31339">
    <property type="entry name" value="PECTIN LYASE-RELATED"/>
    <property type="match status" value="1"/>
</dbReference>
<dbReference type="InterPro" id="IPR051801">
    <property type="entry name" value="GH28_Enzymes"/>
</dbReference>
<evidence type="ECO:0000313" key="6">
    <source>
        <dbReference type="Proteomes" id="UP000478493"/>
    </source>
</evidence>
<evidence type="ECO:0008006" key="7">
    <source>
        <dbReference type="Google" id="ProtNLM"/>
    </source>
</evidence>
<gene>
    <name evidence="5" type="ORF">F3B85_22435</name>
</gene>
<organism evidence="5 6">
    <name type="scientific">Bacteroides ovatus</name>
    <dbReference type="NCBI Taxonomy" id="28116"/>
    <lineage>
        <taxon>Bacteria</taxon>
        <taxon>Pseudomonadati</taxon>
        <taxon>Bacteroidota</taxon>
        <taxon>Bacteroidia</taxon>
        <taxon>Bacteroidales</taxon>
        <taxon>Bacteroidaceae</taxon>
        <taxon>Bacteroides</taxon>
    </lineage>
</organism>
<dbReference type="InterPro" id="IPR000743">
    <property type="entry name" value="Glyco_hydro_28"/>
</dbReference>
<name>A0A5M5M2K2_BACOV</name>
<proteinExistence type="inferred from homology"/>
<dbReference type="Proteomes" id="UP000478493">
    <property type="component" value="Unassembled WGS sequence"/>
</dbReference>
<comment type="similarity">
    <text evidence="1 4">Belongs to the glycosyl hydrolase 28 family.</text>
</comment>
<dbReference type="SMART" id="SM00710">
    <property type="entry name" value="PbH1"/>
    <property type="match status" value="5"/>
</dbReference>
<dbReference type="AlphaFoldDB" id="A0A5M5M2K2"/>
<dbReference type="GO" id="GO:0005975">
    <property type="term" value="P:carbohydrate metabolic process"/>
    <property type="evidence" value="ECO:0007669"/>
    <property type="project" value="InterPro"/>
</dbReference>
<protein>
    <recommendedName>
        <fullName evidence="7">Polygalacturonase</fullName>
    </recommendedName>
</protein>
<dbReference type="Pfam" id="PF00295">
    <property type="entry name" value="Glyco_hydro_28"/>
    <property type="match status" value="1"/>
</dbReference>
<dbReference type="SUPFAM" id="SSF51126">
    <property type="entry name" value="Pectin lyase-like"/>
    <property type="match status" value="1"/>
</dbReference>
<reference evidence="5 6" key="1">
    <citation type="journal article" date="2019" name="Nat. Med.">
        <title>A library of human gut bacterial isolates paired with longitudinal multiomics data enables mechanistic microbiome research.</title>
        <authorList>
            <person name="Poyet M."/>
            <person name="Groussin M."/>
            <person name="Gibbons S.M."/>
            <person name="Avila-Pacheco J."/>
            <person name="Jiang X."/>
            <person name="Kearney S.M."/>
            <person name="Perrotta A.R."/>
            <person name="Berdy B."/>
            <person name="Zhao S."/>
            <person name="Lieberman T.D."/>
            <person name="Swanson P.K."/>
            <person name="Smith M."/>
            <person name="Roesemann S."/>
            <person name="Alexander J.E."/>
            <person name="Rich S.A."/>
            <person name="Livny J."/>
            <person name="Vlamakis H."/>
            <person name="Clish C."/>
            <person name="Bullock K."/>
            <person name="Deik A."/>
            <person name="Scott J."/>
            <person name="Pierce K.A."/>
            <person name="Xavier R.J."/>
            <person name="Alm E.J."/>
        </authorList>
    </citation>
    <scope>NUCLEOTIDE SEQUENCE [LARGE SCALE GENOMIC DNA]</scope>
    <source>
        <strain evidence="5 6">BIOML-A41</strain>
    </source>
</reference>
<evidence type="ECO:0000256" key="2">
    <source>
        <dbReference type="ARBA" id="ARBA00022801"/>
    </source>
</evidence>
<accession>A0A5M5M2K2</accession>
<keyword evidence="2 4" id="KW-0378">Hydrolase</keyword>
<dbReference type="InterPro" id="IPR011050">
    <property type="entry name" value="Pectin_lyase_fold/virulence"/>
</dbReference>
<sequence>MSGGIDHHFETKEITKMRNNILNLLPYTGKQIFSRLTFTFLIAAQSIAARNVEITQFGAVGDAATLNTKALQMAIDTCAETGGGEVTVPPGTYITGTIYLRSNVELHLCRGSIIRGSYRNPEDYPTRSLIVADSIENAGISGSGIIDGNAQHPEFQKNYRLNDGKRPYAIYYKDCKRMSLRDIEVRDAAGWTIRLFHCDGVIVDGISIFSLSMGNNDGIDVDARNVNITNCHIECDDDGICLKSDDPNFMVENITVTNCIIASNCNPIKFGTASWAGFRNITFSNCVIRPTTESNIWDWSKEYRHIAPKTHTGLSGIAIESVDGGIIEQVTFNNISMEGIITPIFICLNHRRMNQHSGQSGIIRNLLFSNITAKAEGIIPTLIAGTPTGRITDITLRDITVEHAGGEKAMTKSLPENLKGYPENRMYGKENPAGGLYIRHADNILIENFHIRQRNTDERPSIFLDDATDIHIEKLQSTGSIAKKMIEHSKCSNITIDGRVVK</sequence>
<dbReference type="PANTHER" id="PTHR31339:SF0">
    <property type="entry name" value="PECTIN LYASE-LIKE SUPERFAMILY PROTEIN"/>
    <property type="match status" value="1"/>
</dbReference>
<evidence type="ECO:0000256" key="3">
    <source>
        <dbReference type="ARBA" id="ARBA00023295"/>
    </source>
</evidence>
<evidence type="ECO:0000313" key="5">
    <source>
        <dbReference type="EMBL" id="KAA4529164.1"/>
    </source>
</evidence>
<dbReference type="InterPro" id="IPR012334">
    <property type="entry name" value="Pectin_lyas_fold"/>
</dbReference>
<evidence type="ECO:0000256" key="1">
    <source>
        <dbReference type="ARBA" id="ARBA00008834"/>
    </source>
</evidence>
<dbReference type="Gene3D" id="2.160.20.10">
    <property type="entry name" value="Single-stranded right-handed beta-helix, Pectin lyase-like"/>
    <property type="match status" value="1"/>
</dbReference>
<evidence type="ECO:0000256" key="4">
    <source>
        <dbReference type="RuleBase" id="RU361169"/>
    </source>
</evidence>
<keyword evidence="3 4" id="KW-0326">Glycosidase</keyword>
<dbReference type="InterPro" id="IPR006626">
    <property type="entry name" value="PbH1"/>
</dbReference>
<dbReference type="GO" id="GO:0004650">
    <property type="term" value="F:polygalacturonase activity"/>
    <property type="evidence" value="ECO:0007669"/>
    <property type="project" value="InterPro"/>
</dbReference>
<comment type="caution">
    <text evidence="5">The sequence shown here is derived from an EMBL/GenBank/DDBJ whole genome shotgun (WGS) entry which is preliminary data.</text>
</comment>